<organism evidence="1 2">
    <name type="scientific">Hypsizygus marmoreus</name>
    <name type="common">White beech mushroom</name>
    <name type="synonym">Agaricus marmoreus</name>
    <dbReference type="NCBI Taxonomy" id="39966"/>
    <lineage>
        <taxon>Eukaryota</taxon>
        <taxon>Fungi</taxon>
        <taxon>Dikarya</taxon>
        <taxon>Basidiomycota</taxon>
        <taxon>Agaricomycotina</taxon>
        <taxon>Agaricomycetes</taxon>
        <taxon>Agaricomycetidae</taxon>
        <taxon>Agaricales</taxon>
        <taxon>Tricholomatineae</taxon>
        <taxon>Lyophyllaceae</taxon>
        <taxon>Hypsizygus</taxon>
    </lineage>
</organism>
<accession>A0A369K3I3</accession>
<dbReference type="AlphaFoldDB" id="A0A369K3I3"/>
<protein>
    <submittedName>
        <fullName evidence="1">Uncharacterized protein</fullName>
    </submittedName>
</protein>
<keyword evidence="2" id="KW-1185">Reference proteome</keyword>
<name>A0A369K3I3_HYPMA</name>
<proteinExistence type="predicted"/>
<reference evidence="1" key="1">
    <citation type="submission" date="2018-04" db="EMBL/GenBank/DDBJ databases">
        <title>Whole genome sequencing of Hypsizygus marmoreus.</title>
        <authorList>
            <person name="Choi I.-G."/>
            <person name="Min B."/>
            <person name="Kim J.-G."/>
            <person name="Kim S."/>
            <person name="Oh Y.-L."/>
            <person name="Kong W.-S."/>
            <person name="Park H."/>
            <person name="Jeong J."/>
            <person name="Song E.-S."/>
        </authorList>
    </citation>
    <scope>NUCLEOTIDE SEQUENCE [LARGE SCALE GENOMIC DNA]</scope>
    <source>
        <strain evidence="1">51987-8</strain>
    </source>
</reference>
<dbReference type="EMBL" id="LUEZ02000017">
    <property type="protein sequence ID" value="RDB27327.1"/>
    <property type="molecule type" value="Genomic_DNA"/>
</dbReference>
<gene>
    <name evidence="1" type="ORF">Hypma_004425</name>
</gene>
<evidence type="ECO:0000313" key="1">
    <source>
        <dbReference type="EMBL" id="RDB27327.1"/>
    </source>
</evidence>
<evidence type="ECO:0000313" key="2">
    <source>
        <dbReference type="Proteomes" id="UP000076154"/>
    </source>
</evidence>
<dbReference type="InParanoid" id="A0A369K3I3"/>
<dbReference type="Proteomes" id="UP000076154">
    <property type="component" value="Unassembled WGS sequence"/>
</dbReference>
<sequence>MDVCIDIVGGQVVKVVFLVVHGSALLCTVHKRIWRVSLTNARIVSLLTLLIETTMAMLSVTCDAWTLTTVASCDSWTLSFSSFEFVQLVHSDPYIASPPNHTFRQTYRLSACTHIHQIRKHCLEEPVSLSLRSEF</sequence>
<comment type="caution">
    <text evidence="1">The sequence shown here is derived from an EMBL/GenBank/DDBJ whole genome shotgun (WGS) entry which is preliminary data.</text>
</comment>